<comment type="caution">
    <text evidence="9">The sequence shown here is derived from an EMBL/GenBank/DDBJ whole genome shotgun (WGS) entry which is preliminary data.</text>
</comment>
<reference evidence="9 10" key="1">
    <citation type="submission" date="2024-04" db="EMBL/GenBank/DDBJ databases">
        <title>whole genome sequencing of Lutimonas vermicola strain IMCC1616.</title>
        <authorList>
            <person name="Bae S.S."/>
        </authorList>
    </citation>
    <scope>NUCLEOTIDE SEQUENCE [LARGE SCALE GENOMIC DNA]</scope>
    <source>
        <strain evidence="9 10">IMCC1616</strain>
    </source>
</reference>
<dbReference type="Pfam" id="PF09721">
    <property type="entry name" value="Exosortase_EpsH"/>
    <property type="match status" value="1"/>
</dbReference>
<keyword evidence="10" id="KW-1185">Reference proteome</keyword>
<keyword evidence="6 8" id="KW-1133">Transmembrane helix</keyword>
<gene>
    <name evidence="9" type="primary">xrtF</name>
    <name evidence="9" type="ORF">AABB81_06785</name>
</gene>
<feature type="transmembrane region" description="Helical" evidence="8">
    <location>
        <begin position="6"/>
        <end position="28"/>
    </location>
</feature>
<evidence type="ECO:0000256" key="2">
    <source>
        <dbReference type="ARBA" id="ARBA00022475"/>
    </source>
</evidence>
<organism evidence="9 10">
    <name type="scientific">Lutimonas vermicola</name>
    <dbReference type="NCBI Taxonomy" id="414288"/>
    <lineage>
        <taxon>Bacteria</taxon>
        <taxon>Pseudomonadati</taxon>
        <taxon>Bacteroidota</taxon>
        <taxon>Flavobacteriia</taxon>
        <taxon>Flavobacteriales</taxon>
        <taxon>Flavobacteriaceae</taxon>
        <taxon>Lutimonas</taxon>
    </lineage>
</organism>
<keyword evidence="5" id="KW-0378">Hydrolase</keyword>
<keyword evidence="2" id="KW-1003">Cell membrane</keyword>
<evidence type="ECO:0000256" key="5">
    <source>
        <dbReference type="ARBA" id="ARBA00022801"/>
    </source>
</evidence>
<dbReference type="InterPro" id="IPR026392">
    <property type="entry name" value="Exo/Archaeosortase_dom"/>
</dbReference>
<keyword evidence="3" id="KW-0645">Protease</keyword>
<dbReference type="NCBIfam" id="TIGR04128">
    <property type="entry name" value="exoso_Fjoh_1448"/>
    <property type="match status" value="1"/>
</dbReference>
<dbReference type="EMBL" id="JBCDNA010000001">
    <property type="protein sequence ID" value="MEL4455596.1"/>
    <property type="molecule type" value="Genomic_DNA"/>
</dbReference>
<accession>A0ABU9KZH0</accession>
<dbReference type="InterPro" id="IPR026323">
    <property type="entry name" value="Exosortase-related_prot_XrtF"/>
</dbReference>
<dbReference type="InterPro" id="IPR019127">
    <property type="entry name" value="Exosortase"/>
</dbReference>
<comment type="subcellular location">
    <subcellularLocation>
        <location evidence="1">Cell membrane</location>
        <topology evidence="1">Multi-pass membrane protein</topology>
    </subcellularLocation>
</comment>
<evidence type="ECO:0000313" key="9">
    <source>
        <dbReference type="EMBL" id="MEL4455596.1"/>
    </source>
</evidence>
<protein>
    <submittedName>
        <fullName evidence="9">Exosortase family protein XrtF</fullName>
    </submittedName>
</protein>
<feature type="transmembrane region" description="Helical" evidence="8">
    <location>
        <begin position="122"/>
        <end position="140"/>
    </location>
</feature>
<evidence type="ECO:0000256" key="3">
    <source>
        <dbReference type="ARBA" id="ARBA00022670"/>
    </source>
</evidence>
<name>A0ABU9KZH0_9FLAO</name>
<dbReference type="NCBIfam" id="TIGR04178">
    <property type="entry name" value="exo_archaeo"/>
    <property type="match status" value="1"/>
</dbReference>
<feature type="transmembrane region" description="Helical" evidence="8">
    <location>
        <begin position="95"/>
        <end position="116"/>
    </location>
</feature>
<evidence type="ECO:0000313" key="10">
    <source>
        <dbReference type="Proteomes" id="UP001474120"/>
    </source>
</evidence>
<dbReference type="RefSeq" id="WP_342159453.1">
    <property type="nucleotide sequence ID" value="NZ_JBCDNA010000001.1"/>
</dbReference>
<evidence type="ECO:0000256" key="7">
    <source>
        <dbReference type="ARBA" id="ARBA00023136"/>
    </source>
</evidence>
<keyword evidence="7 8" id="KW-0472">Membrane</keyword>
<evidence type="ECO:0000256" key="6">
    <source>
        <dbReference type="ARBA" id="ARBA00022989"/>
    </source>
</evidence>
<evidence type="ECO:0000256" key="4">
    <source>
        <dbReference type="ARBA" id="ARBA00022692"/>
    </source>
</evidence>
<feature type="transmembrane region" description="Helical" evidence="8">
    <location>
        <begin position="152"/>
        <end position="172"/>
    </location>
</feature>
<sequence length="182" mass="20841">MHKNKAIIVFLVKFFATYFILFGAYSFYLHKTQQKTDVFVCSPLTATVAQHVYKTSQMLGYDASIEQHPDELSIKFMLDGNYVSRIIEGCNSVSIIILFLAFIIAFSGSFLNTFLFGLFGSILIYIVNVLRIIALSILYHKFPEYQTILHDLLFPSVIYGLTFVLWVTWVKFFSNLKTGKNG</sequence>
<keyword evidence="4 8" id="KW-0812">Transmembrane</keyword>
<evidence type="ECO:0000256" key="1">
    <source>
        <dbReference type="ARBA" id="ARBA00004651"/>
    </source>
</evidence>
<dbReference type="Proteomes" id="UP001474120">
    <property type="component" value="Unassembled WGS sequence"/>
</dbReference>
<evidence type="ECO:0000256" key="8">
    <source>
        <dbReference type="SAM" id="Phobius"/>
    </source>
</evidence>
<proteinExistence type="predicted"/>